<proteinExistence type="predicted"/>
<feature type="transmembrane region" description="Helical" evidence="1">
    <location>
        <begin position="127"/>
        <end position="147"/>
    </location>
</feature>
<name>A0A3E0EAS9_9BACT</name>
<evidence type="ECO:0000313" key="3">
    <source>
        <dbReference type="Proteomes" id="UP000256405"/>
    </source>
</evidence>
<organism evidence="2 3">
    <name type="scientific">Algoriphagus antarcticus</name>
    <dbReference type="NCBI Taxonomy" id="238540"/>
    <lineage>
        <taxon>Bacteria</taxon>
        <taxon>Pseudomonadati</taxon>
        <taxon>Bacteroidota</taxon>
        <taxon>Cytophagia</taxon>
        <taxon>Cytophagales</taxon>
        <taxon>Cyclobacteriaceae</taxon>
        <taxon>Algoriphagus</taxon>
    </lineage>
</organism>
<keyword evidence="1" id="KW-1133">Transmembrane helix</keyword>
<reference evidence="2 3" key="1">
    <citation type="submission" date="2018-08" db="EMBL/GenBank/DDBJ databases">
        <title>Genomic Encyclopedia of Archaeal and Bacterial Type Strains, Phase II (KMG-II): from individual species to whole genera.</title>
        <authorList>
            <person name="Goeker M."/>
        </authorList>
    </citation>
    <scope>NUCLEOTIDE SEQUENCE [LARGE SCALE GENOMIC DNA]</scope>
    <source>
        <strain evidence="2 3">DSM 15986</strain>
    </source>
</reference>
<feature type="transmembrane region" description="Helical" evidence="1">
    <location>
        <begin position="153"/>
        <end position="173"/>
    </location>
</feature>
<dbReference type="OrthoDB" id="826158at2"/>
<protein>
    <submittedName>
        <fullName evidence="2">Uncharacterized protein</fullName>
    </submittedName>
</protein>
<feature type="transmembrane region" description="Helical" evidence="1">
    <location>
        <begin position="45"/>
        <end position="62"/>
    </location>
</feature>
<dbReference type="RefSeq" id="WP_086543734.1">
    <property type="nucleotide sequence ID" value="NZ_MSSW01000088.1"/>
</dbReference>
<dbReference type="Proteomes" id="UP000256405">
    <property type="component" value="Unassembled WGS sequence"/>
</dbReference>
<gene>
    <name evidence="2" type="ORF">C8N25_101186</name>
</gene>
<keyword evidence="1" id="KW-0472">Membrane</keyword>
<dbReference type="AlphaFoldDB" id="A0A3E0EAS9"/>
<accession>A0A3E0EAS9</accession>
<feature type="transmembrane region" description="Helical" evidence="1">
    <location>
        <begin position="74"/>
        <end position="95"/>
    </location>
</feature>
<evidence type="ECO:0000313" key="2">
    <source>
        <dbReference type="EMBL" id="REG94359.1"/>
    </source>
</evidence>
<comment type="caution">
    <text evidence="2">The sequence shown here is derived from an EMBL/GenBank/DDBJ whole genome shotgun (WGS) entry which is preliminary data.</text>
</comment>
<keyword evidence="3" id="KW-1185">Reference proteome</keyword>
<keyword evidence="1" id="KW-0812">Transmembrane</keyword>
<sequence>MNELGNILKSGWKSSGLDITPLPPPEQLIAEAQRLNRESTKFQRSTLLILGFTFLMMCYFLLEFFKFQHTLSKIGVGLMLLFFLFRILLEAYSIIKAKEKTADSSAYYSLEKETKYLSLRLKIHSTFTFLTLGAYTLGFLFLVPEFFLYMSRFWLIAMIASYFIPGIILTLLIRKNVQKELRELRMVIELKKKIIG</sequence>
<dbReference type="EMBL" id="QUNF01000001">
    <property type="protein sequence ID" value="REG94359.1"/>
    <property type="molecule type" value="Genomic_DNA"/>
</dbReference>
<evidence type="ECO:0000256" key="1">
    <source>
        <dbReference type="SAM" id="Phobius"/>
    </source>
</evidence>